<dbReference type="SUPFAM" id="SSF47113">
    <property type="entry name" value="Histone-fold"/>
    <property type="match status" value="1"/>
</dbReference>
<dbReference type="SMART" id="SM00428">
    <property type="entry name" value="H3"/>
    <property type="match status" value="1"/>
</dbReference>
<feature type="domain" description="Core Histone H2A/H2B/H3" evidence="6">
    <location>
        <begin position="88"/>
        <end position="188"/>
    </location>
</feature>
<keyword evidence="8" id="KW-1185">Reference proteome</keyword>
<gene>
    <name evidence="7" type="ORF">SCF082_LOCUS19664</name>
</gene>
<feature type="region of interest" description="Disordered" evidence="5">
    <location>
        <begin position="52"/>
        <end position="86"/>
    </location>
</feature>
<dbReference type="PRINTS" id="PR00622">
    <property type="entry name" value="HISTONEH3"/>
</dbReference>
<accession>A0ABP0KY21</accession>
<dbReference type="InterPro" id="IPR000164">
    <property type="entry name" value="Histone_H3/CENP-A"/>
</dbReference>
<evidence type="ECO:0000313" key="8">
    <source>
        <dbReference type="Proteomes" id="UP001642464"/>
    </source>
</evidence>
<keyword evidence="4" id="KW-0539">Nucleus</keyword>
<keyword evidence="3" id="KW-0238">DNA-binding</keyword>
<dbReference type="Pfam" id="PF00125">
    <property type="entry name" value="Histone"/>
    <property type="match status" value="1"/>
</dbReference>
<organism evidence="7 8">
    <name type="scientific">Durusdinium trenchii</name>
    <dbReference type="NCBI Taxonomy" id="1381693"/>
    <lineage>
        <taxon>Eukaryota</taxon>
        <taxon>Sar</taxon>
        <taxon>Alveolata</taxon>
        <taxon>Dinophyceae</taxon>
        <taxon>Suessiales</taxon>
        <taxon>Symbiodiniaceae</taxon>
        <taxon>Durusdinium</taxon>
    </lineage>
</organism>
<dbReference type="EMBL" id="CAXAMM010013462">
    <property type="protein sequence ID" value="CAK9031476.1"/>
    <property type="molecule type" value="Genomic_DNA"/>
</dbReference>
<dbReference type="InterPro" id="IPR007125">
    <property type="entry name" value="H2A/H2B/H3"/>
</dbReference>
<feature type="compositionally biased region" description="Basic and acidic residues" evidence="5">
    <location>
        <begin position="66"/>
        <end position="76"/>
    </location>
</feature>
<dbReference type="PANTHER" id="PTHR11426">
    <property type="entry name" value="HISTONE H3"/>
    <property type="match status" value="1"/>
</dbReference>
<reference evidence="7 8" key="1">
    <citation type="submission" date="2024-02" db="EMBL/GenBank/DDBJ databases">
        <authorList>
            <person name="Chen Y."/>
            <person name="Shah S."/>
            <person name="Dougan E. K."/>
            <person name="Thang M."/>
            <person name="Chan C."/>
        </authorList>
    </citation>
    <scope>NUCLEOTIDE SEQUENCE [LARGE SCALE GENOMIC DNA]</scope>
</reference>
<comment type="similarity">
    <text evidence="2">Belongs to the histone H3 family.</text>
</comment>
<name>A0ABP0KY21_9DINO</name>
<dbReference type="PROSITE" id="PS00959">
    <property type="entry name" value="HISTONE_H3_2"/>
    <property type="match status" value="1"/>
</dbReference>
<protein>
    <submittedName>
        <fullName evidence="7">Histone H3-like centromeric protein cnp1 (Centromere protein 1) (CENP-A homolog) (Silencing in the middle of the centromere protein 2)</fullName>
    </submittedName>
</protein>
<dbReference type="InterPro" id="IPR009072">
    <property type="entry name" value="Histone-fold"/>
</dbReference>
<evidence type="ECO:0000256" key="3">
    <source>
        <dbReference type="ARBA" id="ARBA00023125"/>
    </source>
</evidence>
<comment type="caution">
    <text evidence="7">The sequence shown here is derived from an EMBL/GenBank/DDBJ whole genome shotgun (WGS) entry which is preliminary data.</text>
</comment>
<dbReference type="Proteomes" id="UP001642464">
    <property type="component" value="Unassembled WGS sequence"/>
</dbReference>
<comment type="subcellular location">
    <subcellularLocation>
        <location evidence="1">Nucleus</location>
    </subcellularLocation>
</comment>
<evidence type="ECO:0000256" key="2">
    <source>
        <dbReference type="ARBA" id="ARBA00010343"/>
    </source>
</evidence>
<evidence type="ECO:0000256" key="4">
    <source>
        <dbReference type="ARBA" id="ARBA00023242"/>
    </source>
</evidence>
<sequence length="210" mass="23035">MAAKSAAEPLVAPCSMLVSSLWLPIALRDNVTVRLCVGHFLFHKPSLPAVDPASLSPSPVKKRGRPQKDEVREKKQPKGQYGTRQLRSAEDEIRHLQSAVHMTCLPKAPFQRLVKDILKGFVDTRNSESGPGGEHPLPNLRISSSAIQLLQDAAEALGTEYMVKGSMAAAHAKRQTVTKQDLMLVRQLSEYSQGASLPLMPGRKRLRKSA</sequence>
<evidence type="ECO:0000256" key="5">
    <source>
        <dbReference type="SAM" id="MobiDB-lite"/>
    </source>
</evidence>
<evidence type="ECO:0000256" key="1">
    <source>
        <dbReference type="ARBA" id="ARBA00004123"/>
    </source>
</evidence>
<evidence type="ECO:0000259" key="6">
    <source>
        <dbReference type="Pfam" id="PF00125"/>
    </source>
</evidence>
<evidence type="ECO:0000313" key="7">
    <source>
        <dbReference type="EMBL" id="CAK9031476.1"/>
    </source>
</evidence>
<proteinExistence type="inferred from homology"/>
<dbReference type="Gene3D" id="1.10.20.10">
    <property type="entry name" value="Histone, subunit A"/>
    <property type="match status" value="1"/>
</dbReference>